<dbReference type="AlphaFoldDB" id="A0A4Z2IDP0"/>
<dbReference type="Proteomes" id="UP000314294">
    <property type="component" value="Unassembled WGS sequence"/>
</dbReference>
<evidence type="ECO:0000256" key="1">
    <source>
        <dbReference type="SAM" id="MobiDB-lite"/>
    </source>
</evidence>
<accession>A0A4Z2IDP0</accession>
<evidence type="ECO:0000313" key="3">
    <source>
        <dbReference type="Proteomes" id="UP000314294"/>
    </source>
</evidence>
<reference evidence="2 3" key="1">
    <citation type="submission" date="2019-03" db="EMBL/GenBank/DDBJ databases">
        <title>First draft genome of Liparis tanakae, snailfish: a comprehensive survey of snailfish specific genes.</title>
        <authorList>
            <person name="Kim W."/>
            <person name="Song I."/>
            <person name="Jeong J.-H."/>
            <person name="Kim D."/>
            <person name="Kim S."/>
            <person name="Ryu S."/>
            <person name="Song J.Y."/>
            <person name="Lee S.K."/>
        </authorList>
    </citation>
    <scope>NUCLEOTIDE SEQUENCE [LARGE SCALE GENOMIC DNA]</scope>
    <source>
        <tissue evidence="2">Muscle</tissue>
    </source>
</reference>
<protein>
    <submittedName>
        <fullName evidence="2">Uncharacterized protein</fullName>
    </submittedName>
</protein>
<organism evidence="2 3">
    <name type="scientific">Liparis tanakae</name>
    <name type="common">Tanaka's snailfish</name>
    <dbReference type="NCBI Taxonomy" id="230148"/>
    <lineage>
        <taxon>Eukaryota</taxon>
        <taxon>Metazoa</taxon>
        <taxon>Chordata</taxon>
        <taxon>Craniata</taxon>
        <taxon>Vertebrata</taxon>
        <taxon>Euteleostomi</taxon>
        <taxon>Actinopterygii</taxon>
        <taxon>Neopterygii</taxon>
        <taxon>Teleostei</taxon>
        <taxon>Neoteleostei</taxon>
        <taxon>Acanthomorphata</taxon>
        <taxon>Eupercaria</taxon>
        <taxon>Perciformes</taxon>
        <taxon>Cottioidei</taxon>
        <taxon>Cottales</taxon>
        <taxon>Liparidae</taxon>
        <taxon>Liparis</taxon>
    </lineage>
</organism>
<feature type="region of interest" description="Disordered" evidence="1">
    <location>
        <begin position="1"/>
        <end position="25"/>
    </location>
</feature>
<sequence length="69" mass="7983">MSEWSTRERHTEGERLSENSNLSLPPVTADYWRYTWPVELSSKPSSLEVKNAPSMLMCLQGLQDQMPQK</sequence>
<proteinExistence type="predicted"/>
<keyword evidence="3" id="KW-1185">Reference proteome</keyword>
<evidence type="ECO:0000313" key="2">
    <source>
        <dbReference type="EMBL" id="TNN76017.1"/>
    </source>
</evidence>
<name>A0A4Z2IDP0_9TELE</name>
<comment type="caution">
    <text evidence="2">The sequence shown here is derived from an EMBL/GenBank/DDBJ whole genome shotgun (WGS) entry which is preliminary data.</text>
</comment>
<feature type="compositionally biased region" description="Basic and acidic residues" evidence="1">
    <location>
        <begin position="1"/>
        <end position="17"/>
    </location>
</feature>
<gene>
    <name evidence="2" type="ORF">EYF80_013780</name>
</gene>
<dbReference type="EMBL" id="SRLO01000097">
    <property type="protein sequence ID" value="TNN76017.1"/>
    <property type="molecule type" value="Genomic_DNA"/>
</dbReference>